<accession>A0ABW3C0V0</accession>
<comment type="caution">
    <text evidence="3">The sequence shown here is derived from an EMBL/GenBank/DDBJ whole genome shotgun (WGS) entry which is preliminary data.</text>
</comment>
<dbReference type="EMBL" id="JBHTIK010000002">
    <property type="protein sequence ID" value="MFD0847530.1"/>
    <property type="molecule type" value="Genomic_DNA"/>
</dbReference>
<organism evidence="3 4">
    <name type="scientific">Sphingosinicella xenopeptidilytica</name>
    <dbReference type="NCBI Taxonomy" id="364098"/>
    <lineage>
        <taxon>Bacteria</taxon>
        <taxon>Pseudomonadati</taxon>
        <taxon>Pseudomonadota</taxon>
        <taxon>Alphaproteobacteria</taxon>
        <taxon>Sphingomonadales</taxon>
        <taxon>Sphingosinicellaceae</taxon>
        <taxon>Sphingosinicella</taxon>
    </lineage>
</organism>
<feature type="domain" description="PhoD-like phosphatase metallophosphatase" evidence="1">
    <location>
        <begin position="136"/>
        <end position="511"/>
    </location>
</feature>
<dbReference type="InterPro" id="IPR018946">
    <property type="entry name" value="PhoD-like_MPP"/>
</dbReference>
<gene>
    <name evidence="3" type="ORF">ACFQ00_04280</name>
</gene>
<keyword evidence="4" id="KW-1185">Reference proteome</keyword>
<dbReference type="InterPro" id="IPR032093">
    <property type="entry name" value="PhoD_N"/>
</dbReference>
<evidence type="ECO:0000313" key="4">
    <source>
        <dbReference type="Proteomes" id="UP001597124"/>
    </source>
</evidence>
<dbReference type="Pfam" id="PF09423">
    <property type="entry name" value="PhoD"/>
    <property type="match status" value="1"/>
</dbReference>
<name>A0ABW3C0V0_SPHXN</name>
<dbReference type="InterPro" id="IPR038607">
    <property type="entry name" value="PhoD-like_sf"/>
</dbReference>
<evidence type="ECO:0000259" key="2">
    <source>
        <dbReference type="Pfam" id="PF16655"/>
    </source>
</evidence>
<feature type="domain" description="Phospholipase D N-terminal" evidence="2">
    <location>
        <begin position="36"/>
        <end position="124"/>
    </location>
</feature>
<evidence type="ECO:0000313" key="3">
    <source>
        <dbReference type="EMBL" id="MFD0847530.1"/>
    </source>
</evidence>
<reference evidence="4" key="1">
    <citation type="journal article" date="2019" name="Int. J. Syst. Evol. Microbiol.">
        <title>The Global Catalogue of Microorganisms (GCM) 10K type strain sequencing project: providing services to taxonomists for standard genome sequencing and annotation.</title>
        <authorList>
            <consortium name="The Broad Institute Genomics Platform"/>
            <consortium name="The Broad Institute Genome Sequencing Center for Infectious Disease"/>
            <person name="Wu L."/>
            <person name="Ma J."/>
        </authorList>
    </citation>
    <scope>NUCLEOTIDE SEQUENCE [LARGE SCALE GENOMIC DNA]</scope>
    <source>
        <strain evidence="4">CCUG 52537</strain>
    </source>
</reference>
<dbReference type="RefSeq" id="WP_381486694.1">
    <property type="nucleotide sequence ID" value="NZ_JBHTIK010000002.1"/>
</dbReference>
<sequence>MSINLRRRDLFGAGLAGLATIPGRAWATALNRGFTHSVASGEPSQTNVLLWTRYVPAGDAAALTAEVAEDAGFTRIVTRSETAAAASTDYCARARAEGLEPGRWYYYRFRTASGETSPTGRTRTLPAGRLGRFNIAVFSCSNLPFGLFNAYAHAAERQDIDLLVHLGDYIYEYGRGTYPSTADAMPGRILEPANEIVTPADYHARYATYRRDQDLQALHQRFPMISIWDDHEFANDTWKDGAQNHQPATEGPWETRKAAAKAAYRHWLPMSDEPYKAYEIGDLATLIRLDTRAEGRDKQPELADAFKLADDPAKALAAFRDTVWADPARQMLGAPQEAFLADTLSRSVKGGTRWQVVAQQILAGETKTPVDADASWLGGTPPDYVKQRFQAGVLAGKVGLPFNFDSWGGYPAARARYLGAAQAAGANLLNLAGDSHNAWAYDLANGGKPAGVEFGVQGVTSPGMESYMRGADPKQVAQALVGANPELKWCETQHRGYMTLSLTPDAAQCDWHFLETIRARSTAIAATHSALVRPGTNRIA</sequence>
<dbReference type="Gene3D" id="3.60.21.70">
    <property type="entry name" value="PhoD-like phosphatase"/>
    <property type="match status" value="1"/>
</dbReference>
<dbReference type="PANTHER" id="PTHR43606">
    <property type="entry name" value="PHOSPHATASE, PUTATIVE (AFU_ORTHOLOGUE AFUA_6G08710)-RELATED"/>
    <property type="match status" value="1"/>
</dbReference>
<proteinExistence type="predicted"/>
<dbReference type="Gene3D" id="2.60.40.380">
    <property type="entry name" value="Purple acid phosphatase-like, N-terminal"/>
    <property type="match status" value="1"/>
</dbReference>
<dbReference type="CDD" id="cd07389">
    <property type="entry name" value="MPP_PhoD"/>
    <property type="match status" value="1"/>
</dbReference>
<dbReference type="SUPFAM" id="SSF56300">
    <property type="entry name" value="Metallo-dependent phosphatases"/>
    <property type="match status" value="1"/>
</dbReference>
<dbReference type="Proteomes" id="UP001597124">
    <property type="component" value="Unassembled WGS sequence"/>
</dbReference>
<dbReference type="PANTHER" id="PTHR43606:SF2">
    <property type="entry name" value="ALKALINE PHOSPHATASE FAMILY PROTEIN (AFU_ORTHOLOGUE AFUA_5G03860)"/>
    <property type="match status" value="1"/>
</dbReference>
<dbReference type="InterPro" id="IPR052900">
    <property type="entry name" value="Phospholipid_Metab_Enz"/>
</dbReference>
<dbReference type="Pfam" id="PF16655">
    <property type="entry name" value="PhoD_N"/>
    <property type="match status" value="1"/>
</dbReference>
<dbReference type="InterPro" id="IPR029052">
    <property type="entry name" value="Metallo-depent_PP-like"/>
</dbReference>
<protein>
    <submittedName>
        <fullName evidence="3">Alkaline phosphatase D family protein</fullName>
    </submittedName>
</protein>
<evidence type="ECO:0000259" key="1">
    <source>
        <dbReference type="Pfam" id="PF09423"/>
    </source>
</evidence>